<feature type="compositionally biased region" description="Polar residues" evidence="9">
    <location>
        <begin position="196"/>
        <end position="205"/>
    </location>
</feature>
<dbReference type="PANTHER" id="PTHR44998:SF1">
    <property type="entry name" value="UDP-N-ACETYLGLUCOSAMINE--PEPTIDE N-ACETYLGLUCOSAMINYLTRANSFERASE 110 KDA SUBUNIT"/>
    <property type="match status" value="1"/>
</dbReference>
<feature type="compositionally biased region" description="Low complexity" evidence="9">
    <location>
        <begin position="491"/>
        <end position="507"/>
    </location>
</feature>
<feature type="compositionally biased region" description="Low complexity" evidence="9">
    <location>
        <begin position="48"/>
        <end position="58"/>
    </location>
</feature>
<feature type="compositionally biased region" description="Basic and acidic residues" evidence="9">
    <location>
        <begin position="324"/>
        <end position="335"/>
    </location>
</feature>
<name>A0A8H3U4N4_VENIN</name>
<feature type="region of interest" description="Disordered" evidence="9">
    <location>
        <begin position="700"/>
        <end position="731"/>
    </location>
</feature>
<evidence type="ECO:0000256" key="6">
    <source>
        <dbReference type="ARBA" id="ARBA00022737"/>
    </source>
</evidence>
<feature type="region of interest" description="Disordered" evidence="9">
    <location>
        <begin position="142"/>
        <end position="205"/>
    </location>
</feature>
<feature type="region of interest" description="Disordered" evidence="9">
    <location>
        <begin position="443"/>
        <end position="580"/>
    </location>
</feature>
<evidence type="ECO:0000256" key="7">
    <source>
        <dbReference type="ARBA" id="ARBA00022803"/>
    </source>
</evidence>
<dbReference type="GO" id="GO:0006493">
    <property type="term" value="P:protein O-linked glycosylation"/>
    <property type="evidence" value="ECO:0007669"/>
    <property type="project" value="TreeGrafter"/>
</dbReference>
<organism evidence="11 12">
    <name type="scientific">Venturia inaequalis</name>
    <name type="common">Apple scab fungus</name>
    <dbReference type="NCBI Taxonomy" id="5025"/>
    <lineage>
        <taxon>Eukaryota</taxon>
        <taxon>Fungi</taxon>
        <taxon>Dikarya</taxon>
        <taxon>Ascomycota</taxon>
        <taxon>Pezizomycotina</taxon>
        <taxon>Dothideomycetes</taxon>
        <taxon>Pleosporomycetidae</taxon>
        <taxon>Venturiales</taxon>
        <taxon>Venturiaceae</taxon>
        <taxon>Venturia</taxon>
    </lineage>
</organism>
<dbReference type="PROSITE" id="PS50005">
    <property type="entry name" value="TPR"/>
    <property type="match status" value="1"/>
</dbReference>
<dbReference type="Pfam" id="PF13844">
    <property type="entry name" value="Glyco_transf_41"/>
    <property type="match status" value="2"/>
</dbReference>
<keyword evidence="7 8" id="KW-0802">TPR repeat</keyword>
<feature type="region of interest" description="Disordered" evidence="9">
    <location>
        <begin position="1"/>
        <end position="62"/>
    </location>
</feature>
<feature type="compositionally biased region" description="Polar residues" evidence="9">
    <location>
        <begin position="508"/>
        <end position="524"/>
    </location>
</feature>
<dbReference type="FunFam" id="3.40.50.2000:FF:000110">
    <property type="entry name" value="UDP-N-acetylglucosaminyltransferase protein"/>
    <property type="match status" value="1"/>
</dbReference>
<feature type="compositionally biased region" description="Polar residues" evidence="9">
    <location>
        <begin position="700"/>
        <end position="725"/>
    </location>
</feature>
<comment type="similarity">
    <text evidence="2">Belongs to the glycosyltransferase 41 family. O-GlcNAc transferase subfamily.</text>
</comment>
<accession>A0A8H3U4N4</accession>
<evidence type="ECO:0000256" key="3">
    <source>
        <dbReference type="ARBA" id="ARBA00011970"/>
    </source>
</evidence>
<feature type="domain" description="O-GlcNAc transferase C-terminal" evidence="10">
    <location>
        <begin position="1222"/>
        <end position="1407"/>
    </location>
</feature>
<evidence type="ECO:0000313" key="12">
    <source>
        <dbReference type="Proteomes" id="UP000447873"/>
    </source>
</evidence>
<dbReference type="EC" id="2.4.1.255" evidence="3"/>
<evidence type="ECO:0000256" key="9">
    <source>
        <dbReference type="SAM" id="MobiDB-lite"/>
    </source>
</evidence>
<dbReference type="Pfam" id="PF13432">
    <property type="entry name" value="TPR_16"/>
    <property type="match status" value="1"/>
</dbReference>
<evidence type="ECO:0000313" key="11">
    <source>
        <dbReference type="EMBL" id="KAE9963118.1"/>
    </source>
</evidence>
<feature type="compositionally biased region" description="Polar residues" evidence="9">
    <location>
        <begin position="406"/>
        <end position="415"/>
    </location>
</feature>
<keyword evidence="5" id="KW-0808">Transferase</keyword>
<feature type="compositionally biased region" description="Low complexity" evidence="9">
    <location>
        <begin position="451"/>
        <end position="461"/>
    </location>
</feature>
<dbReference type="InterPro" id="IPR011990">
    <property type="entry name" value="TPR-like_helical_dom_sf"/>
</dbReference>
<feature type="compositionally biased region" description="Basic residues" evidence="9">
    <location>
        <begin position="546"/>
        <end position="555"/>
    </location>
</feature>
<dbReference type="FunFam" id="1.25.40.10:FF:000552">
    <property type="entry name" value="UDP-N-acetylglucosaminyltransferase (AFU_orthologue AFUA_1G03380)"/>
    <property type="match status" value="1"/>
</dbReference>
<feature type="region of interest" description="Disordered" evidence="9">
    <location>
        <begin position="82"/>
        <end position="101"/>
    </location>
</feature>
<dbReference type="SUPFAM" id="SSF48452">
    <property type="entry name" value="TPR-like"/>
    <property type="match status" value="1"/>
</dbReference>
<evidence type="ECO:0000256" key="4">
    <source>
        <dbReference type="ARBA" id="ARBA00022676"/>
    </source>
</evidence>
<evidence type="ECO:0000256" key="1">
    <source>
        <dbReference type="ARBA" id="ARBA00004922"/>
    </source>
</evidence>
<protein>
    <recommendedName>
        <fullName evidence="3">protein O-GlcNAc transferase</fullName>
        <ecNumber evidence="3">2.4.1.255</ecNumber>
    </recommendedName>
</protein>
<gene>
    <name evidence="11" type="ORF">EG328_011736</name>
</gene>
<dbReference type="PANTHER" id="PTHR44998">
    <property type="match status" value="1"/>
</dbReference>
<evidence type="ECO:0000256" key="2">
    <source>
        <dbReference type="ARBA" id="ARBA00005386"/>
    </source>
</evidence>
<feature type="compositionally biased region" description="Polar residues" evidence="9">
    <location>
        <begin position="310"/>
        <end position="321"/>
    </location>
</feature>
<dbReference type="SMART" id="SM00028">
    <property type="entry name" value="TPR"/>
    <property type="match status" value="5"/>
</dbReference>
<feature type="compositionally biased region" description="Low complexity" evidence="9">
    <location>
        <begin position="388"/>
        <end position="400"/>
    </location>
</feature>
<dbReference type="GO" id="GO:0097363">
    <property type="term" value="F:protein O-acetylglucosaminyltransferase activity"/>
    <property type="evidence" value="ECO:0007669"/>
    <property type="project" value="UniProtKB-EC"/>
</dbReference>
<feature type="domain" description="O-GlcNAc transferase C-terminal" evidence="10">
    <location>
        <begin position="1482"/>
        <end position="1682"/>
    </location>
</feature>
<feature type="region of interest" description="Disordered" evidence="9">
    <location>
        <begin position="306"/>
        <end position="365"/>
    </location>
</feature>
<dbReference type="InterPro" id="IPR029489">
    <property type="entry name" value="OGT/SEC/SPY_C"/>
</dbReference>
<evidence type="ECO:0000256" key="8">
    <source>
        <dbReference type="PROSITE-ProRule" id="PRU00339"/>
    </source>
</evidence>
<dbReference type="EMBL" id="WNWS01000906">
    <property type="protein sequence ID" value="KAE9963118.1"/>
    <property type="molecule type" value="Genomic_DNA"/>
</dbReference>
<dbReference type="FunFam" id="3.40.50.11380:FF:000004">
    <property type="entry name" value="UDP-N-acetylglucosaminyltransferase (AFU_orthologue AFUA_1G03380)"/>
    <property type="match status" value="1"/>
</dbReference>
<dbReference type="InterPro" id="IPR019734">
    <property type="entry name" value="TPR_rpt"/>
</dbReference>
<comment type="pathway">
    <text evidence="1">Protein modification; protein glycosylation.</text>
</comment>
<dbReference type="Gene3D" id="3.40.50.2000">
    <property type="entry name" value="Glycogen Phosphorylase B"/>
    <property type="match status" value="1"/>
</dbReference>
<evidence type="ECO:0000256" key="5">
    <source>
        <dbReference type="ARBA" id="ARBA00022679"/>
    </source>
</evidence>
<dbReference type="Gene3D" id="3.40.50.11380">
    <property type="match status" value="1"/>
</dbReference>
<keyword evidence="6" id="KW-0677">Repeat</keyword>
<comment type="caution">
    <text evidence="11">The sequence shown here is derived from an EMBL/GenBank/DDBJ whole genome shotgun (WGS) entry which is preliminary data.</text>
</comment>
<feature type="repeat" description="TPR" evidence="8">
    <location>
        <begin position="986"/>
        <end position="1019"/>
    </location>
</feature>
<proteinExistence type="inferred from homology"/>
<reference evidence="11 12" key="1">
    <citation type="submission" date="2018-12" db="EMBL/GenBank/DDBJ databases">
        <title>Venturia inaequalis Genome Resource.</title>
        <authorList>
            <person name="Lichtner F.J."/>
        </authorList>
    </citation>
    <scope>NUCLEOTIDE SEQUENCE [LARGE SCALE GENOMIC DNA]</scope>
    <source>
        <strain evidence="11 12">120213</strain>
    </source>
</reference>
<dbReference type="Proteomes" id="UP000447873">
    <property type="component" value="Unassembled WGS sequence"/>
</dbReference>
<feature type="region of interest" description="Disordered" evidence="9">
    <location>
        <begin position="379"/>
        <end position="415"/>
    </location>
</feature>
<dbReference type="Gene3D" id="1.25.40.10">
    <property type="entry name" value="Tetratricopeptide repeat domain"/>
    <property type="match status" value="3"/>
</dbReference>
<feature type="compositionally biased region" description="Low complexity" evidence="9">
    <location>
        <begin position="556"/>
        <end position="580"/>
    </location>
</feature>
<sequence>MASTMIQRPPHPQLPVQQDRPVFHRLPSDHLNSPYHSVPSPRPTPPLQSHQHGSQQGSLRRAHHFPDRSQMPLQYPHPIQRTNTYPLDSASHNDDGQRAAANQEHMLRRKTPNGILNAAYDGTSVERTERPHAMKHILLPVSQNFDGSGGFQGTPRSMLRDLPMRPQGQHPDSGYASGQQQDGHRPPWRPDGQYGPNLQNPSWTLAQPLPQIDSMLNQMPMQASHMQFVNHAMQPYAFMPPTLQPTFGPTASNDTGPYGPYWPDGAFVPYRPAELRDMRYYPQNTATWATPQMSNGPWLNTVRHRPDFSHMNSTPQYQISQLPPDDRDFQLHPRSDYLSQGSSYGSMPSRRSLQRSQGDGLGLYGLGETTLRMSHIHPMEGMSRTDSGPNSGQTTPTQQNPQPPSFLQQDFGPNSNNAQLREKVFSWAHSIYIELVQYLHDSRRRQHQSRHGSSSSHHSSGPNIWPRPPRQPTLNFSDRGAQQRQRHSVPSGRLAQLSRSGSSLLSQHTLSPTQLPRTLGTPTESSQPSWHPHHQPSHSLGAQHSHSSHQIKTLRRSSGSLTSSQSSSGERTGSSPTASATSALSSLTEYCRESSWKWVDGMLLGGCLAYALGDYAKASEWYTRILSIDASHVEAMSNLAATMLATRRKRDAESYWSKAVTLRPSYFEAVEHLVGLLSSDQRSKEAISVIDYVQRFLQPTNDQTPSTDRMSERSGSITESPSLSDISDRPFFDFDGEVDRSIVKDTKEIPGSSQPGFGSSGYAVAGADNGRILQLVHAKGNMLYSMGDNAGAAKAFEEAVMVGVGRQFGTINGLVKHILSVFSKYTGVESSLTPTDPILLTPNQALETAKLCFGPCGELPGLRHTATEGQAWKAVISTTSNSLLSLAKIFQDGMASSTPRGSPFKTIFGVREILALYYLSLSLQPSPSTANNVGILLASVQQVAPPRAIPTESKPQVMYPGVTSGSGIHLALLYYHYGLHLDKKHAHLYTNYGSLLKDIGQLQWAIQMYEQAVQCDPNFDIALANLANAVKDTGRIADAIGFYRRAVAASPGFAEAVCGLANALNSVCGWKGRGGIATRNGKYDKWHVDDSGMLKDATVVGAQSSGWVKQVVDLVDKQLADGEEWGKGIISTPFVEQIVACLSILAGNSSDSKQRQSALLKSLQDWTGKKSEGARVIRLTERAIKRLTWQWYQDKYVTFKDRPLTTYKRPLLPANITVPAAPTVLPFHTFTCPMSAKQIRHISQRNGLRISTSTLKAPWLPRTVYKPPGPPLPSLRVGYVSSDFNNHPLAHLMQSVFGLHDKTKVEAFCYATTASDNSIHRKQIEEESPNFHDATTWSAERLINQIIADGIHILVNLNGYTRGARNEVFAARPAPIQMSFMGFAGTLGAEWCDYLLADDTAVPVDTIRPWRRNVDIEDVIEDENTNADKEDWIYGENIIFCRDTFFCCDHRQSAPDCKERQLSWEDEQQRRWKMRKELFPTLEDDAIILGNFNQLYKIEPTTFRTWLRILAAVPKAVLWLLRFPDLGEQYLKQTAERWATPDVASRLIFTDVAPKHMHISRARICDLFLDTPECNAHTTAADVLWSGTPLLTLPRYQYKMCSRMAASILKGALPKGREGEEAARDLIARDEDDYERKAIRLGNELMYDEHRPQGRLAELRKMLYEARWSSALFDTGRWVRDLEEAYGIAWGRWVRGEGGDIWLGRTA</sequence>
<keyword evidence="4" id="KW-0328">Glycosyltransferase</keyword>
<evidence type="ECO:0000259" key="10">
    <source>
        <dbReference type="Pfam" id="PF13844"/>
    </source>
</evidence>
<feature type="compositionally biased region" description="Polar residues" evidence="9">
    <location>
        <begin position="472"/>
        <end position="483"/>
    </location>
</feature>
<feature type="compositionally biased region" description="Polar residues" evidence="9">
    <location>
        <begin position="337"/>
        <end position="357"/>
    </location>
</feature>